<keyword evidence="2" id="KW-1185">Reference proteome</keyword>
<name>W9GTV0_9PROT</name>
<sequence>MSYEQVEEAWRLSEAAREIGATLGESPGPGDYWTGFFSGSDQVDVDRTLAEGGDPPIRIFLRSPYGLRWRQEEKDWIPFRHGPVEPLPV</sequence>
<protein>
    <submittedName>
        <fullName evidence="1">Uncharacterized protein</fullName>
    </submittedName>
</protein>
<evidence type="ECO:0000313" key="1">
    <source>
        <dbReference type="EMBL" id="EWY37189.1"/>
    </source>
</evidence>
<reference evidence="1 2" key="1">
    <citation type="submission" date="2013-08" db="EMBL/GenBank/DDBJ databases">
        <title>The genome sequence of Skermanella stibiiresistens.</title>
        <authorList>
            <person name="Zhu W."/>
            <person name="Wang G."/>
        </authorList>
    </citation>
    <scope>NUCLEOTIDE SEQUENCE [LARGE SCALE GENOMIC DNA]</scope>
    <source>
        <strain evidence="1 2">SB22</strain>
    </source>
</reference>
<comment type="caution">
    <text evidence="1">The sequence shown here is derived from an EMBL/GenBank/DDBJ whole genome shotgun (WGS) entry which is preliminary data.</text>
</comment>
<organism evidence="1 2">
    <name type="scientific">Skermanella stibiiresistens SB22</name>
    <dbReference type="NCBI Taxonomy" id="1385369"/>
    <lineage>
        <taxon>Bacteria</taxon>
        <taxon>Pseudomonadati</taxon>
        <taxon>Pseudomonadota</taxon>
        <taxon>Alphaproteobacteria</taxon>
        <taxon>Rhodospirillales</taxon>
        <taxon>Azospirillaceae</taxon>
        <taxon>Skermanella</taxon>
    </lineage>
</organism>
<proteinExistence type="predicted"/>
<dbReference type="RefSeq" id="WP_037459441.1">
    <property type="nucleotide sequence ID" value="NZ_AVFL01000030.1"/>
</dbReference>
<gene>
    <name evidence="1" type="ORF">N825_21620</name>
</gene>
<dbReference type="EMBL" id="AVFL01000030">
    <property type="protein sequence ID" value="EWY37189.1"/>
    <property type="molecule type" value="Genomic_DNA"/>
</dbReference>
<dbReference type="OrthoDB" id="7305320at2"/>
<evidence type="ECO:0000313" key="2">
    <source>
        <dbReference type="Proteomes" id="UP000019486"/>
    </source>
</evidence>
<accession>W9GTV0</accession>
<dbReference type="Proteomes" id="UP000019486">
    <property type="component" value="Unassembled WGS sequence"/>
</dbReference>
<dbReference type="AlphaFoldDB" id="W9GTV0"/>